<dbReference type="EMBL" id="CP038865">
    <property type="protein sequence ID" value="QCA28124.1"/>
    <property type="molecule type" value="Genomic_DNA"/>
</dbReference>
<dbReference type="Proteomes" id="UP000296883">
    <property type="component" value="Chromosome"/>
</dbReference>
<protein>
    <submittedName>
        <fullName evidence="2">Iron-sulfur cluster biosynthesis family protein</fullName>
    </submittedName>
</protein>
<accession>A0A7Z1Y8E6</accession>
<evidence type="ECO:0000313" key="2">
    <source>
        <dbReference type="EMBL" id="QCA28124.1"/>
    </source>
</evidence>
<dbReference type="Proteomes" id="UP000297725">
    <property type="component" value="Unassembled WGS sequence"/>
</dbReference>
<dbReference type="OrthoDB" id="2361502at2"/>
<dbReference type="RefSeq" id="WP_135254980.1">
    <property type="nucleotide sequence ID" value="NZ_CP038865.1"/>
</dbReference>
<feature type="domain" description="Core" evidence="1">
    <location>
        <begin position="1"/>
        <end position="115"/>
    </location>
</feature>
<name>A0A4Z0D3L4_9ENTE</name>
<dbReference type="Gene3D" id="2.60.300.12">
    <property type="entry name" value="HesB-like domain"/>
    <property type="match status" value="1"/>
</dbReference>
<dbReference type="InterPro" id="IPR035903">
    <property type="entry name" value="HesB-like_dom_sf"/>
</dbReference>
<sequence length="118" mass="13124">MKLTVTNAALEKLQDKLVDGVDVYLDFIDGDSPGYEGAISCTLAVAYRLLIVSTDKKLKAFDLYQTKVESNMGNIGIKESSIRYLEEEMTLDFNASLFRFQLKGNSGILSENVLIESM</sequence>
<accession>A0A4Z0D3L4</accession>
<dbReference type="SUPFAM" id="SSF89360">
    <property type="entry name" value="HesB-like domain"/>
    <property type="match status" value="1"/>
</dbReference>
<gene>
    <name evidence="3" type="ORF">E4031_08235</name>
    <name evidence="2" type="ORF">E4Z98_01910</name>
</gene>
<organism evidence="2 4">
    <name type="scientific">Vagococcus xieshaowenii</name>
    <dbReference type="NCBI Taxonomy" id="2562451"/>
    <lineage>
        <taxon>Bacteria</taxon>
        <taxon>Bacillati</taxon>
        <taxon>Bacillota</taxon>
        <taxon>Bacilli</taxon>
        <taxon>Lactobacillales</taxon>
        <taxon>Enterococcaceae</taxon>
        <taxon>Vagococcus</taxon>
    </lineage>
</organism>
<evidence type="ECO:0000259" key="1">
    <source>
        <dbReference type="Pfam" id="PF01521"/>
    </source>
</evidence>
<dbReference type="EMBL" id="SRHU01000027">
    <property type="protein sequence ID" value="TFZ40167.1"/>
    <property type="molecule type" value="Genomic_DNA"/>
</dbReference>
<evidence type="ECO:0000313" key="5">
    <source>
        <dbReference type="Proteomes" id="UP000297725"/>
    </source>
</evidence>
<dbReference type="KEGG" id="vac:E4Z98_01910"/>
<evidence type="ECO:0000313" key="3">
    <source>
        <dbReference type="EMBL" id="TFZ40167.1"/>
    </source>
</evidence>
<evidence type="ECO:0000313" key="4">
    <source>
        <dbReference type="Proteomes" id="UP000296883"/>
    </source>
</evidence>
<dbReference type="AlphaFoldDB" id="A0A4Z0D3L4"/>
<dbReference type="Pfam" id="PF01521">
    <property type="entry name" value="Fe-S_biosyn"/>
    <property type="match status" value="1"/>
</dbReference>
<proteinExistence type="predicted"/>
<keyword evidence="4" id="KW-1185">Reference proteome</keyword>
<reference evidence="3 5" key="1">
    <citation type="submission" date="2019-03" db="EMBL/GenBank/DDBJ databases">
        <title>Vagococcus sp. was isolated fron gut of Carduelis flavirostris.</title>
        <authorList>
            <person name="Ge Y."/>
        </authorList>
    </citation>
    <scope>NUCLEOTIDE SEQUENCE [LARGE SCALE GENOMIC DNA]</scope>
    <source>
        <strain evidence="3 5">CF-210</strain>
    </source>
</reference>
<dbReference type="InterPro" id="IPR000361">
    <property type="entry name" value="ATAP_core_dom"/>
</dbReference>
<reference evidence="2 4" key="2">
    <citation type="journal article" date="2020" name="Int. J. Syst. Evol. Microbiol.">
        <title>Vagococcus xieshaowenii sp. nov., isolated from snow finch (Montifringilla taczanowskii) cloacal content.</title>
        <authorList>
            <person name="Ge Y."/>
            <person name="Yang J."/>
            <person name="Lai X.H."/>
            <person name="Zhang G."/>
            <person name="Jin D."/>
            <person name="Lu S."/>
            <person name="Wang B."/>
            <person name="Huang Y."/>
            <person name="Huang Y."/>
            <person name="Ren Z."/>
            <person name="Zhang X."/>
            <person name="Xu J."/>
        </authorList>
    </citation>
    <scope>NUCLEOTIDE SEQUENCE [LARGE SCALE GENOMIC DNA]</scope>
    <source>
        <strain evidence="4">personal::cf-49</strain>
        <strain evidence="2">Personal::cf-49</strain>
    </source>
</reference>